<dbReference type="SUPFAM" id="SSF53448">
    <property type="entry name" value="Nucleotide-diphospho-sugar transferases"/>
    <property type="match status" value="1"/>
</dbReference>
<dbReference type="OrthoDB" id="1142396at2"/>
<evidence type="ECO:0000313" key="6">
    <source>
        <dbReference type="Proteomes" id="UP000028623"/>
    </source>
</evidence>
<name>A0A085B6M8_9FLAO</name>
<evidence type="ECO:0000256" key="1">
    <source>
        <dbReference type="ARBA" id="ARBA00006739"/>
    </source>
</evidence>
<accession>A0A085B6M8</accession>
<proteinExistence type="inferred from homology"/>
<protein>
    <submittedName>
        <fullName evidence="5">Glycosyl transferase family 2</fullName>
    </submittedName>
</protein>
<dbReference type="PANTHER" id="PTHR43630:SF1">
    <property type="entry name" value="POLY-BETA-1,6-N-ACETYL-D-GLUCOSAMINE SYNTHASE"/>
    <property type="match status" value="1"/>
</dbReference>
<keyword evidence="6" id="KW-1185">Reference proteome</keyword>
<comment type="similarity">
    <text evidence="1">Belongs to the glycosyltransferase 2 family.</text>
</comment>
<evidence type="ECO:0000256" key="2">
    <source>
        <dbReference type="ARBA" id="ARBA00022676"/>
    </source>
</evidence>
<dbReference type="GO" id="GO:0016757">
    <property type="term" value="F:glycosyltransferase activity"/>
    <property type="evidence" value="ECO:0007669"/>
    <property type="project" value="UniProtKB-KW"/>
</dbReference>
<comment type="caution">
    <text evidence="5">The sequence shown here is derived from an EMBL/GenBank/DDBJ whole genome shotgun (WGS) entry which is preliminary data.</text>
</comment>
<organism evidence="5 6">
    <name type="scientific">Epilithonimonas lactis</name>
    <dbReference type="NCBI Taxonomy" id="421072"/>
    <lineage>
        <taxon>Bacteria</taxon>
        <taxon>Pseudomonadati</taxon>
        <taxon>Bacteroidota</taxon>
        <taxon>Flavobacteriia</taxon>
        <taxon>Flavobacteriales</taxon>
        <taxon>Weeksellaceae</taxon>
        <taxon>Chryseobacterium group</taxon>
        <taxon>Epilithonimonas</taxon>
    </lineage>
</organism>
<evidence type="ECO:0000256" key="3">
    <source>
        <dbReference type="ARBA" id="ARBA00022679"/>
    </source>
</evidence>
<dbReference type="PANTHER" id="PTHR43630">
    <property type="entry name" value="POLY-BETA-1,6-N-ACETYL-D-GLUCOSAMINE SYNTHASE"/>
    <property type="match status" value="1"/>
</dbReference>
<dbReference type="CDD" id="cd06423">
    <property type="entry name" value="CESA_like"/>
    <property type="match status" value="1"/>
</dbReference>
<dbReference type="Gene3D" id="3.90.550.10">
    <property type="entry name" value="Spore Coat Polysaccharide Biosynthesis Protein SpsA, Chain A"/>
    <property type="match status" value="1"/>
</dbReference>
<feature type="domain" description="Glycosyltransferase 2-like" evidence="4">
    <location>
        <begin position="5"/>
        <end position="142"/>
    </location>
</feature>
<keyword evidence="3 5" id="KW-0808">Transferase</keyword>
<dbReference type="EMBL" id="JPLY01000008">
    <property type="protein sequence ID" value="KFC18123.1"/>
    <property type="molecule type" value="Genomic_DNA"/>
</dbReference>
<dbReference type="RefSeq" id="WP_034979096.1">
    <property type="nucleotide sequence ID" value="NZ_FOFI01000007.1"/>
</dbReference>
<dbReference type="AlphaFoldDB" id="A0A085B6M8"/>
<gene>
    <name evidence="5" type="ORF">IO89_18505</name>
</gene>
<dbReference type="eggNOG" id="COG1215">
    <property type="taxonomic scope" value="Bacteria"/>
</dbReference>
<keyword evidence="2" id="KW-0328">Glycosyltransferase</keyword>
<evidence type="ECO:0000259" key="4">
    <source>
        <dbReference type="Pfam" id="PF00535"/>
    </source>
</evidence>
<dbReference type="Proteomes" id="UP000028623">
    <property type="component" value="Unassembled WGS sequence"/>
</dbReference>
<evidence type="ECO:0000313" key="5">
    <source>
        <dbReference type="EMBL" id="KFC18123.1"/>
    </source>
</evidence>
<dbReference type="STRING" id="421072.SAMN04488097_3935"/>
<sequence>MKFLIIIPAHNEEQSIVSCLESLQKQSFQDFTCVVVNDGSTDKTQEIAENFQLPTSNFQLLNLHTSEHQPGAKVVRTFNKGLESVDWKGFDVICKYDADIVFPRNYLEKVNQVFEENPKAGLVSGLVYIRNYKQNPQIKNLKLPSENLFDFSNKNHNWVFENLSSKNHVRGPIKAYRKECFEAINGLRSVLGWDNLDVLLAKKHGWEVSTIKDIWVKHLRPTAYKYKDQKAEKLGQYFYNIGLSLPLAMISSAKSSFKNRSAKEFFTTINSFLKQNEKRELNKEEITFIRNLRWKEFFKNFGL</sequence>
<dbReference type="Pfam" id="PF00535">
    <property type="entry name" value="Glycos_transf_2"/>
    <property type="match status" value="1"/>
</dbReference>
<dbReference type="InterPro" id="IPR029044">
    <property type="entry name" value="Nucleotide-diphossugar_trans"/>
</dbReference>
<dbReference type="InterPro" id="IPR001173">
    <property type="entry name" value="Glyco_trans_2-like"/>
</dbReference>
<reference evidence="5 6" key="1">
    <citation type="submission" date="2014-07" db="EMBL/GenBank/DDBJ databases">
        <title>Epilithonimonas lactis LMG 22401 Genome.</title>
        <authorList>
            <person name="Pipes S.E."/>
            <person name="Stropko S.J."/>
        </authorList>
    </citation>
    <scope>NUCLEOTIDE SEQUENCE [LARGE SCALE GENOMIC DNA]</scope>
    <source>
        <strain evidence="5 6">LMG 24401</strain>
    </source>
</reference>